<dbReference type="GO" id="GO:0016998">
    <property type="term" value="P:cell wall macromolecule catabolic process"/>
    <property type="evidence" value="ECO:0007669"/>
    <property type="project" value="InterPro"/>
</dbReference>
<sequence length="220" mass="23365">MMAIAKETLEHVKRWEGLRLEAYPDPGSKDGNPWTIGYGHTSDAFMKVYKGQKITQDQAEAALEYDLGEAEAIVMRLVKVPLSDGQRGALTSFVFNVGQGNFSKSTLLKRLNAGDYDAVPGQLAKWVKNDGKTMQGLVNRRAAEAGLWAKGSFVASRTVDAAAPSPLTKLATPEGLTAAGGLLAGLTGTLQGSGPVSYALAALVLMAGAYVLVRLLKRAR</sequence>
<dbReference type="Gene3D" id="1.10.530.40">
    <property type="match status" value="1"/>
</dbReference>
<gene>
    <name evidence="9" type="ORF">GL279_05910</name>
</gene>
<dbReference type="PANTHER" id="PTHR38107">
    <property type="match status" value="1"/>
</dbReference>
<evidence type="ECO:0000256" key="1">
    <source>
        <dbReference type="ARBA" id="ARBA00000632"/>
    </source>
</evidence>
<dbReference type="PANTHER" id="PTHR38107:SF3">
    <property type="entry name" value="LYSOZYME RRRD-RELATED"/>
    <property type="match status" value="1"/>
</dbReference>
<evidence type="ECO:0000256" key="5">
    <source>
        <dbReference type="ARBA" id="ARBA00023200"/>
    </source>
</evidence>
<keyword evidence="10" id="KW-1185">Reference proteome</keyword>
<keyword evidence="2 7" id="KW-0929">Antimicrobial</keyword>
<dbReference type="OrthoDB" id="5327667at2"/>
<dbReference type="EC" id="3.2.1.17" evidence="7"/>
<keyword evidence="8" id="KW-0472">Membrane</keyword>
<dbReference type="GO" id="GO:0031640">
    <property type="term" value="P:killing of cells of another organism"/>
    <property type="evidence" value="ECO:0007669"/>
    <property type="project" value="UniProtKB-KW"/>
</dbReference>
<evidence type="ECO:0000256" key="2">
    <source>
        <dbReference type="ARBA" id="ARBA00022529"/>
    </source>
</evidence>
<dbReference type="Proteomes" id="UP000442533">
    <property type="component" value="Unassembled WGS sequence"/>
</dbReference>
<dbReference type="GO" id="GO:0042742">
    <property type="term" value="P:defense response to bacterium"/>
    <property type="evidence" value="ECO:0007669"/>
    <property type="project" value="UniProtKB-KW"/>
</dbReference>
<dbReference type="InterPro" id="IPR023346">
    <property type="entry name" value="Lysozyme-like_dom_sf"/>
</dbReference>
<dbReference type="InterPro" id="IPR034690">
    <property type="entry name" value="Endolysin_T4_type"/>
</dbReference>
<comment type="similarity">
    <text evidence="7">Belongs to the glycosyl hydrolase 24 family.</text>
</comment>
<dbReference type="GO" id="GO:0009253">
    <property type="term" value="P:peptidoglycan catabolic process"/>
    <property type="evidence" value="ECO:0007669"/>
    <property type="project" value="InterPro"/>
</dbReference>
<keyword evidence="8" id="KW-1133">Transmembrane helix</keyword>
<dbReference type="HAMAP" id="MF_04110">
    <property type="entry name" value="ENDOLYSIN_T4"/>
    <property type="match status" value="1"/>
</dbReference>
<evidence type="ECO:0000256" key="4">
    <source>
        <dbReference type="ARBA" id="ARBA00022801"/>
    </source>
</evidence>
<accession>A0A844H294</accession>
<dbReference type="InterPro" id="IPR023347">
    <property type="entry name" value="Lysozyme_dom_sf"/>
</dbReference>
<name>A0A844H294_9RHOB</name>
<keyword evidence="8" id="KW-0812">Transmembrane</keyword>
<dbReference type="AlphaFoldDB" id="A0A844H294"/>
<dbReference type="InterPro" id="IPR051018">
    <property type="entry name" value="Bacteriophage_GH24"/>
</dbReference>
<dbReference type="EMBL" id="WMIF01000006">
    <property type="protein sequence ID" value="MTH34135.1"/>
    <property type="molecule type" value="Genomic_DNA"/>
</dbReference>
<keyword evidence="5" id="KW-1035">Host cytoplasm</keyword>
<dbReference type="InterPro" id="IPR033907">
    <property type="entry name" value="Endolysin_autolysin"/>
</dbReference>
<evidence type="ECO:0000256" key="6">
    <source>
        <dbReference type="ARBA" id="ARBA00023295"/>
    </source>
</evidence>
<dbReference type="Pfam" id="PF00959">
    <property type="entry name" value="Phage_lysozyme"/>
    <property type="match status" value="1"/>
</dbReference>
<evidence type="ECO:0000313" key="10">
    <source>
        <dbReference type="Proteomes" id="UP000442533"/>
    </source>
</evidence>
<keyword evidence="4 7" id="KW-0378">Hydrolase</keyword>
<evidence type="ECO:0000256" key="7">
    <source>
        <dbReference type="RuleBase" id="RU003788"/>
    </source>
</evidence>
<keyword evidence="3 7" id="KW-0081">Bacteriolytic enzyme</keyword>
<comment type="caution">
    <text evidence="9">The sequence shown here is derived from an EMBL/GenBank/DDBJ whole genome shotgun (WGS) entry which is preliminary data.</text>
</comment>
<proteinExistence type="inferred from homology"/>
<dbReference type="InterPro" id="IPR002196">
    <property type="entry name" value="Glyco_hydro_24"/>
</dbReference>
<comment type="catalytic activity">
    <reaction evidence="1 7">
        <text>Hydrolysis of (1-&gt;4)-beta-linkages between N-acetylmuramic acid and N-acetyl-D-glucosamine residues in a peptidoglycan and between N-acetyl-D-glucosamine residues in chitodextrins.</text>
        <dbReference type="EC" id="3.2.1.17"/>
    </reaction>
</comment>
<dbReference type="CDD" id="cd00737">
    <property type="entry name" value="lyz_endolysin_autolysin"/>
    <property type="match status" value="1"/>
</dbReference>
<dbReference type="SUPFAM" id="SSF53955">
    <property type="entry name" value="Lysozyme-like"/>
    <property type="match status" value="1"/>
</dbReference>
<reference evidence="9 10" key="1">
    <citation type="submission" date="2019-11" db="EMBL/GenBank/DDBJ databases">
        <authorList>
            <person name="Dong K."/>
        </authorList>
    </citation>
    <scope>NUCLEOTIDE SEQUENCE [LARGE SCALE GENOMIC DNA]</scope>
    <source>
        <strain evidence="9 10">JCM 17370</strain>
    </source>
</reference>
<evidence type="ECO:0000256" key="8">
    <source>
        <dbReference type="SAM" id="Phobius"/>
    </source>
</evidence>
<protein>
    <recommendedName>
        <fullName evidence="7">Lysozyme</fullName>
        <ecNumber evidence="7">3.2.1.17</ecNumber>
    </recommendedName>
</protein>
<keyword evidence="6 7" id="KW-0326">Glycosidase</keyword>
<feature type="transmembrane region" description="Helical" evidence="8">
    <location>
        <begin position="196"/>
        <end position="216"/>
    </location>
</feature>
<organism evidence="9 10">
    <name type="scientific">Paracoccus limosus</name>
    <dbReference type="NCBI Taxonomy" id="913252"/>
    <lineage>
        <taxon>Bacteria</taxon>
        <taxon>Pseudomonadati</taxon>
        <taxon>Pseudomonadota</taxon>
        <taxon>Alphaproteobacteria</taxon>
        <taxon>Rhodobacterales</taxon>
        <taxon>Paracoccaceae</taxon>
        <taxon>Paracoccus</taxon>
    </lineage>
</organism>
<dbReference type="GO" id="GO:0003796">
    <property type="term" value="F:lysozyme activity"/>
    <property type="evidence" value="ECO:0007669"/>
    <property type="project" value="UniProtKB-EC"/>
</dbReference>
<evidence type="ECO:0000256" key="3">
    <source>
        <dbReference type="ARBA" id="ARBA00022638"/>
    </source>
</evidence>
<evidence type="ECO:0000313" key="9">
    <source>
        <dbReference type="EMBL" id="MTH34135.1"/>
    </source>
</evidence>